<accession>A0ACC2Z7X3</accession>
<gene>
    <name evidence="1" type="ORF">H2199_004076</name>
</gene>
<protein>
    <submittedName>
        <fullName evidence="1">Uncharacterized protein</fullName>
    </submittedName>
</protein>
<comment type="caution">
    <text evidence="1">The sequence shown here is derived from an EMBL/GenBank/DDBJ whole genome shotgun (WGS) entry which is preliminary data.</text>
</comment>
<evidence type="ECO:0000313" key="1">
    <source>
        <dbReference type="EMBL" id="KAJ9643397.1"/>
    </source>
</evidence>
<reference evidence="1" key="1">
    <citation type="submission" date="2022-10" db="EMBL/GenBank/DDBJ databases">
        <title>Culturing micro-colonial fungi from biological soil crusts in the Mojave desert and describing Neophaeococcomyces mojavensis, and introducing the new genera and species Taxawa tesnikishii.</title>
        <authorList>
            <person name="Kurbessoian T."/>
            <person name="Stajich J.E."/>
        </authorList>
    </citation>
    <scope>NUCLEOTIDE SEQUENCE</scope>
    <source>
        <strain evidence="1">JES_115</strain>
    </source>
</reference>
<keyword evidence="2" id="KW-1185">Reference proteome</keyword>
<name>A0ACC2Z7X3_9PEZI</name>
<dbReference type="Proteomes" id="UP001172680">
    <property type="component" value="Unassembled WGS sequence"/>
</dbReference>
<proteinExistence type="predicted"/>
<sequence length="267" mass="31061">MPLALHPLDFHYQASEMASAFAVSTLNAHNVGEFIYRYLKHEYSCWRRHHTRDSTTMATIREQRWISLGSALMNDLTNPQVVRLQEFHEYNLLTSKAQAFLEKLPMDFVRRGRFSRRRTKHARNDDTRSIVRELHIAAELVAVFFPPMPMPWRYRDPNALVRRGVKARLLIDDFGASLGMMTVMRATEIVVRERENNRMAMQLGRLMREGRQQEECPYCVAGVEHVKHEEPLPVYEEGGARVWQSDEGLPSYDDAAAWSDWSAELVL</sequence>
<evidence type="ECO:0000313" key="2">
    <source>
        <dbReference type="Proteomes" id="UP001172680"/>
    </source>
</evidence>
<organism evidence="1 2">
    <name type="scientific">Coniosporium tulheliwenetii</name>
    <dbReference type="NCBI Taxonomy" id="3383036"/>
    <lineage>
        <taxon>Eukaryota</taxon>
        <taxon>Fungi</taxon>
        <taxon>Dikarya</taxon>
        <taxon>Ascomycota</taxon>
        <taxon>Pezizomycotina</taxon>
        <taxon>Dothideomycetes</taxon>
        <taxon>Dothideomycetes incertae sedis</taxon>
        <taxon>Coniosporium</taxon>
    </lineage>
</organism>
<dbReference type="EMBL" id="JAPDRP010000011">
    <property type="protein sequence ID" value="KAJ9643397.1"/>
    <property type="molecule type" value="Genomic_DNA"/>
</dbReference>